<dbReference type="Proteomes" id="UP001500151">
    <property type="component" value="Unassembled WGS sequence"/>
</dbReference>
<evidence type="ECO:0008006" key="3">
    <source>
        <dbReference type="Google" id="ProtNLM"/>
    </source>
</evidence>
<evidence type="ECO:0000313" key="1">
    <source>
        <dbReference type="EMBL" id="GAA2639059.1"/>
    </source>
</evidence>
<gene>
    <name evidence="1" type="ORF">GCM10010307_38060</name>
</gene>
<proteinExistence type="predicted"/>
<accession>A0ABN3QZH3</accession>
<sequence>MWRQVRRAPGAYGASLKAAPLRRTFWTLPALESPAALKAFARSGTHAPTVRGLGSQMLDAKFATWTVTTDDLPLDWPDALRRL</sequence>
<organism evidence="1 2">
    <name type="scientific">Streptomyces vastus</name>
    <dbReference type="NCBI Taxonomy" id="285451"/>
    <lineage>
        <taxon>Bacteria</taxon>
        <taxon>Bacillati</taxon>
        <taxon>Actinomycetota</taxon>
        <taxon>Actinomycetes</taxon>
        <taxon>Kitasatosporales</taxon>
        <taxon>Streptomycetaceae</taxon>
        <taxon>Streptomyces</taxon>
    </lineage>
</organism>
<protein>
    <recommendedName>
        <fullName evidence="3">DUF3291 domain-containing protein</fullName>
    </recommendedName>
</protein>
<reference evidence="1 2" key="1">
    <citation type="journal article" date="2019" name="Int. J. Syst. Evol. Microbiol.">
        <title>The Global Catalogue of Microorganisms (GCM) 10K type strain sequencing project: providing services to taxonomists for standard genome sequencing and annotation.</title>
        <authorList>
            <consortium name="The Broad Institute Genomics Platform"/>
            <consortium name="The Broad Institute Genome Sequencing Center for Infectious Disease"/>
            <person name="Wu L."/>
            <person name="Ma J."/>
        </authorList>
    </citation>
    <scope>NUCLEOTIDE SEQUENCE [LARGE SCALE GENOMIC DNA]</scope>
    <source>
        <strain evidence="1 2">JCM 4524</strain>
    </source>
</reference>
<name>A0ABN3QZH3_9ACTN</name>
<evidence type="ECO:0000313" key="2">
    <source>
        <dbReference type="Proteomes" id="UP001500151"/>
    </source>
</evidence>
<comment type="caution">
    <text evidence="1">The sequence shown here is derived from an EMBL/GenBank/DDBJ whole genome shotgun (WGS) entry which is preliminary data.</text>
</comment>
<dbReference type="EMBL" id="BAAASJ010000036">
    <property type="protein sequence ID" value="GAA2639059.1"/>
    <property type="molecule type" value="Genomic_DNA"/>
</dbReference>
<keyword evidence="2" id="KW-1185">Reference proteome</keyword>